<name>A0A5C6MD32_9PLAN</name>
<evidence type="ECO:0000256" key="1">
    <source>
        <dbReference type="ARBA" id="ARBA00010541"/>
    </source>
</evidence>
<evidence type="ECO:0000313" key="6">
    <source>
        <dbReference type="Proteomes" id="UP000321083"/>
    </source>
</evidence>
<accession>A0A5C6MD32</accession>
<dbReference type="InterPro" id="IPR036034">
    <property type="entry name" value="PDZ_sf"/>
</dbReference>
<reference evidence="5 6" key="2">
    <citation type="submission" date="2019-08" db="EMBL/GenBank/DDBJ databases">
        <authorList>
            <person name="Henke P."/>
        </authorList>
    </citation>
    <scope>NUCLEOTIDE SEQUENCE [LARGE SCALE GENOMIC DNA]</scope>
    <source>
        <strain evidence="5">Phe10_nw2017</strain>
    </source>
</reference>
<dbReference type="Gene3D" id="2.40.10.120">
    <property type="match status" value="1"/>
</dbReference>
<keyword evidence="3" id="KW-0378">Hydrolase</keyword>
<dbReference type="GO" id="GO:0006508">
    <property type="term" value="P:proteolysis"/>
    <property type="evidence" value="ECO:0007669"/>
    <property type="project" value="UniProtKB-KW"/>
</dbReference>
<evidence type="ECO:0000256" key="4">
    <source>
        <dbReference type="ARBA" id="ARBA00022825"/>
    </source>
</evidence>
<evidence type="ECO:0000256" key="2">
    <source>
        <dbReference type="ARBA" id="ARBA00022670"/>
    </source>
</evidence>
<dbReference type="PANTHER" id="PTHR43343:SF3">
    <property type="entry name" value="PROTEASE DO-LIKE 8, CHLOROPLASTIC"/>
    <property type="match status" value="1"/>
</dbReference>
<keyword evidence="4" id="KW-0720">Serine protease</keyword>
<dbReference type="InterPro" id="IPR009003">
    <property type="entry name" value="Peptidase_S1_PA"/>
</dbReference>
<comment type="caution">
    <text evidence="5">The sequence shown here is derived from an EMBL/GenBank/DDBJ whole genome shotgun (WGS) entry which is preliminary data.</text>
</comment>
<dbReference type="FunFam" id="2.40.10.10:FF:000001">
    <property type="entry name" value="Periplasmic serine protease DegS"/>
    <property type="match status" value="1"/>
</dbReference>
<dbReference type="InterPro" id="IPR001940">
    <property type="entry name" value="Peptidase_S1C"/>
</dbReference>
<proteinExistence type="inferred from homology"/>
<dbReference type="Proteomes" id="UP000321083">
    <property type="component" value="Unassembled WGS sequence"/>
</dbReference>
<dbReference type="EMBL" id="SRHE01000038">
    <property type="protein sequence ID" value="TWW12153.1"/>
    <property type="molecule type" value="Genomic_DNA"/>
</dbReference>
<keyword evidence="2" id="KW-0645">Protease</keyword>
<dbReference type="InterPro" id="IPR051201">
    <property type="entry name" value="Chloro_Bact_Ser_Proteases"/>
</dbReference>
<dbReference type="SUPFAM" id="SSF50494">
    <property type="entry name" value="Trypsin-like serine proteases"/>
    <property type="match status" value="1"/>
</dbReference>
<gene>
    <name evidence="5" type="ORF">E3A20_03540</name>
</gene>
<dbReference type="PRINTS" id="PR00834">
    <property type="entry name" value="PROTEASES2C"/>
</dbReference>
<evidence type="ECO:0000256" key="3">
    <source>
        <dbReference type="ARBA" id="ARBA00022801"/>
    </source>
</evidence>
<comment type="similarity">
    <text evidence="1">Belongs to the peptidase S1C family.</text>
</comment>
<dbReference type="SUPFAM" id="SSF50156">
    <property type="entry name" value="PDZ domain-like"/>
    <property type="match status" value="1"/>
</dbReference>
<dbReference type="AlphaFoldDB" id="A0A5C6MD32"/>
<dbReference type="Gene3D" id="2.30.42.10">
    <property type="match status" value="1"/>
</dbReference>
<sequence>MLFQQLPGLTDAAQAQQFRRRATPAQAVSADAEDAPTQQILQDALSDMTPPRVYNAAGLAPDEAVASFVYEANDRSVVNIATRIGAARGLLGENPTADSGSGFVLDHRGHILTNNHVIESAQRILVTMHTGEEFEAELVGREPINDLAVVRISAPPEKLVPVRFADSSALQVGMRVFAIGNPFGLERSMTTGIISSLDRTLPVTRARSIKSVIQIDAAINPGNSGGPLMNSHGEVIGINTAIASRTGQNSGIGFAIPSNLVARIVPELIQHGRFIRPEFGIDEVAKTDEGLRIITMNPEGPAAKAGLRGPEIRRSRRGIFTFESRDISTADIIVGVNGKKNTEARRIPVGSRKPQAR</sequence>
<keyword evidence="6" id="KW-1185">Reference proteome</keyword>
<dbReference type="Pfam" id="PF13365">
    <property type="entry name" value="Trypsin_2"/>
    <property type="match status" value="1"/>
</dbReference>
<organism evidence="5 6">
    <name type="scientific">Planctomyces bekefii</name>
    <dbReference type="NCBI Taxonomy" id="1653850"/>
    <lineage>
        <taxon>Bacteria</taxon>
        <taxon>Pseudomonadati</taxon>
        <taxon>Planctomycetota</taxon>
        <taxon>Planctomycetia</taxon>
        <taxon>Planctomycetales</taxon>
        <taxon>Planctomycetaceae</taxon>
        <taxon>Planctomyces</taxon>
    </lineage>
</organism>
<protein>
    <submittedName>
        <fullName evidence="5">2-alkenal reductase</fullName>
    </submittedName>
</protein>
<evidence type="ECO:0000313" key="5">
    <source>
        <dbReference type="EMBL" id="TWW12153.1"/>
    </source>
</evidence>
<dbReference type="PANTHER" id="PTHR43343">
    <property type="entry name" value="PEPTIDASE S12"/>
    <property type="match status" value="1"/>
</dbReference>
<reference evidence="5 6" key="1">
    <citation type="submission" date="2019-08" db="EMBL/GenBank/DDBJ databases">
        <title>100 year-old enigma solved: identification of Planctomyces bekefii, the type genus and species of the phylum Planctomycetes.</title>
        <authorList>
            <person name="Svetlana D.N."/>
            <person name="Overmann J."/>
        </authorList>
    </citation>
    <scope>NUCLEOTIDE SEQUENCE [LARGE SCALE GENOMIC DNA]</scope>
    <source>
        <strain evidence="5">Phe10_nw2017</strain>
    </source>
</reference>
<dbReference type="GO" id="GO:0004252">
    <property type="term" value="F:serine-type endopeptidase activity"/>
    <property type="evidence" value="ECO:0007669"/>
    <property type="project" value="InterPro"/>
</dbReference>